<sequence length="96" mass="8977">MQFSVVALTLAAMASVAAAGETVTIYACPSTSALPPVSTAGYAAAGVPHPTGVASTGATTPPAPTGSPINYATGAASANGVSALGMIIAGGVALFL</sequence>
<gene>
    <name evidence="2" type="ORF">B2J93_9020</name>
</gene>
<dbReference type="Proteomes" id="UP000242519">
    <property type="component" value="Unassembled WGS sequence"/>
</dbReference>
<evidence type="ECO:0000256" key="1">
    <source>
        <dbReference type="SAM" id="SignalP"/>
    </source>
</evidence>
<keyword evidence="3" id="KW-1185">Reference proteome</keyword>
<comment type="caution">
    <text evidence="2">The sequence shown here is derived from an EMBL/GenBank/DDBJ whole genome shotgun (WGS) entry which is preliminary data.</text>
</comment>
<evidence type="ECO:0000313" key="2">
    <source>
        <dbReference type="EMBL" id="OWP07568.1"/>
    </source>
</evidence>
<dbReference type="OrthoDB" id="3551079at2759"/>
<name>A0A218ZHU7_9HELO</name>
<evidence type="ECO:0000313" key="3">
    <source>
        <dbReference type="Proteomes" id="UP000242519"/>
    </source>
</evidence>
<proteinExistence type="predicted"/>
<protein>
    <submittedName>
        <fullName evidence="2">Uncharacterized protein</fullName>
    </submittedName>
</protein>
<keyword evidence="1" id="KW-0732">Signal</keyword>
<feature type="signal peptide" evidence="1">
    <location>
        <begin position="1"/>
        <end position="19"/>
    </location>
</feature>
<dbReference type="EMBL" id="MZNU01000003">
    <property type="protein sequence ID" value="OWP07568.1"/>
    <property type="molecule type" value="Genomic_DNA"/>
</dbReference>
<accession>A0A218ZHU7</accession>
<dbReference type="AlphaFoldDB" id="A0A218ZHU7"/>
<feature type="chain" id="PRO_5013347319" evidence="1">
    <location>
        <begin position="20"/>
        <end position="96"/>
    </location>
</feature>
<organism evidence="2 3">
    <name type="scientific">Diplocarpon coronariae</name>
    <dbReference type="NCBI Taxonomy" id="2795749"/>
    <lineage>
        <taxon>Eukaryota</taxon>
        <taxon>Fungi</taxon>
        <taxon>Dikarya</taxon>
        <taxon>Ascomycota</taxon>
        <taxon>Pezizomycotina</taxon>
        <taxon>Leotiomycetes</taxon>
        <taxon>Helotiales</taxon>
        <taxon>Drepanopezizaceae</taxon>
        <taxon>Diplocarpon</taxon>
    </lineage>
</organism>
<reference evidence="2 3" key="1">
    <citation type="submission" date="2017-04" db="EMBL/GenBank/DDBJ databases">
        <title>Draft genome sequence of Marssonina coronaria NL1: causal agent of apple blotch.</title>
        <authorList>
            <person name="Cheng Q."/>
        </authorList>
    </citation>
    <scope>NUCLEOTIDE SEQUENCE [LARGE SCALE GENOMIC DNA]</scope>
    <source>
        <strain evidence="2 3">NL1</strain>
    </source>
</reference>
<dbReference type="InParanoid" id="A0A218ZHU7"/>